<gene>
    <name evidence="1" type="primary">SSCI42760.1</name>
</gene>
<dbReference type="EMBL" id="CCFA01002552">
    <property type="protein sequence ID" value="CDW97902.1"/>
    <property type="molecule type" value="Genomic_DNA"/>
</dbReference>
<reference evidence="2" key="1">
    <citation type="submission" date="2014-06" db="EMBL/GenBank/DDBJ databases">
        <authorList>
            <person name="Berkman P.J."/>
        </authorList>
    </citation>
    <scope>NUCLEOTIDE SEQUENCE [LARGE SCALE GENOMIC DNA]</scope>
</reference>
<name>A0A0F7S4W8_9BASI</name>
<evidence type="ECO:0000313" key="1">
    <source>
        <dbReference type="EMBL" id="CDW97902.1"/>
    </source>
</evidence>
<accession>A0A0F7S4W8</accession>
<organism evidence="1 2">
    <name type="scientific">Sporisorium scitamineum</name>
    <dbReference type="NCBI Taxonomy" id="49012"/>
    <lineage>
        <taxon>Eukaryota</taxon>
        <taxon>Fungi</taxon>
        <taxon>Dikarya</taxon>
        <taxon>Basidiomycota</taxon>
        <taxon>Ustilaginomycotina</taxon>
        <taxon>Ustilaginomycetes</taxon>
        <taxon>Ustilaginales</taxon>
        <taxon>Ustilaginaceae</taxon>
        <taxon>Sporisorium</taxon>
    </lineage>
</organism>
<evidence type="ECO:0000313" key="2">
    <source>
        <dbReference type="Proteomes" id="UP000242770"/>
    </source>
</evidence>
<sequence>MPDCIVKLLHNLYGDVSIHFDLGKLMEDVQYKHSFLQGAPELPLQYMLTYQPFLDKFESRHEGILGG</sequence>
<protein>
    <submittedName>
        <fullName evidence="1">Uncharacterized protein</fullName>
    </submittedName>
</protein>
<dbReference type="Proteomes" id="UP000242770">
    <property type="component" value="Unassembled WGS sequence"/>
</dbReference>
<dbReference type="AlphaFoldDB" id="A0A0F7S4W8"/>
<proteinExistence type="predicted"/>
<keyword evidence="2" id="KW-1185">Reference proteome</keyword>